<dbReference type="EMBL" id="SNYA01000004">
    <property type="protein sequence ID" value="TDP92476.1"/>
    <property type="molecule type" value="Genomic_DNA"/>
</dbReference>
<feature type="region of interest" description="Disordered" evidence="1">
    <location>
        <begin position="144"/>
        <end position="224"/>
    </location>
</feature>
<feature type="region of interest" description="Disordered" evidence="1">
    <location>
        <begin position="1"/>
        <end position="74"/>
    </location>
</feature>
<gene>
    <name evidence="2" type="ORF">EDF62_1690</name>
</gene>
<proteinExistence type="predicted"/>
<evidence type="ECO:0000313" key="3">
    <source>
        <dbReference type="Proteomes" id="UP000295601"/>
    </source>
</evidence>
<dbReference type="AlphaFoldDB" id="A0A4R6S1G3"/>
<name>A0A4R6S1G3_9MICO</name>
<evidence type="ECO:0000256" key="1">
    <source>
        <dbReference type="SAM" id="MobiDB-lite"/>
    </source>
</evidence>
<reference evidence="2 3" key="1">
    <citation type="submission" date="2019-03" db="EMBL/GenBank/DDBJ databases">
        <title>Genomic analyses of the natural microbiome of Caenorhabditis elegans.</title>
        <authorList>
            <person name="Samuel B."/>
        </authorList>
    </citation>
    <scope>NUCLEOTIDE SEQUENCE [LARGE SCALE GENOMIC DNA]</scope>
    <source>
        <strain evidence="2 3">JUb18</strain>
    </source>
</reference>
<accession>A0A4R6S1G3</accession>
<organism evidence="2 3">
    <name type="scientific">Leucobacter luti</name>
    <dbReference type="NCBI Taxonomy" id="340320"/>
    <lineage>
        <taxon>Bacteria</taxon>
        <taxon>Bacillati</taxon>
        <taxon>Actinomycetota</taxon>
        <taxon>Actinomycetes</taxon>
        <taxon>Micrococcales</taxon>
        <taxon>Microbacteriaceae</taxon>
        <taxon>Leucobacter</taxon>
    </lineage>
</organism>
<comment type="caution">
    <text evidence="2">The sequence shown here is derived from an EMBL/GenBank/DDBJ whole genome shotgun (WGS) entry which is preliminary data.</text>
</comment>
<dbReference type="Proteomes" id="UP000295601">
    <property type="component" value="Unassembled WGS sequence"/>
</dbReference>
<sequence length="224" mass="24209">MIGADLLRQPRSRFGRIQRRLETSRGCTSGNGRSGPALPPGTPAPRHSGTQGTRHSAAQPLQRPVTPAPSHPVARTLSRSVQELSPTHRRSVPVPALPIRPRHAVMHCARWAVTCTQCWAALCIAWVARHPTRARFTRLARGVPAGRAGTDSACVKLSGSRASDRSDRATSSPVGSASRVPEAPAPEKWLVRAIRPRRAQKSRAAQSASGDTRRNPGRPQRSPR</sequence>
<evidence type="ECO:0000313" key="2">
    <source>
        <dbReference type="EMBL" id="TDP92476.1"/>
    </source>
</evidence>
<protein>
    <submittedName>
        <fullName evidence="2">Uncharacterized protein</fullName>
    </submittedName>
</protein>
<keyword evidence="3" id="KW-1185">Reference proteome</keyword>